<dbReference type="EMBL" id="ODYU01007497">
    <property type="protein sequence ID" value="SOQ50317.1"/>
    <property type="molecule type" value="Genomic_DNA"/>
</dbReference>
<name>A0A2H1WBA1_SPOFR</name>
<reference evidence="1" key="1">
    <citation type="submission" date="2016-07" db="EMBL/GenBank/DDBJ databases">
        <authorList>
            <person name="Bretaudeau A."/>
        </authorList>
    </citation>
    <scope>NUCLEOTIDE SEQUENCE</scope>
    <source>
        <strain evidence="1">Rice</strain>
        <tissue evidence="1">Whole body</tissue>
    </source>
</reference>
<proteinExistence type="predicted"/>
<accession>A0A2H1WBA1</accession>
<organism evidence="1">
    <name type="scientific">Spodoptera frugiperda</name>
    <name type="common">Fall armyworm</name>
    <dbReference type="NCBI Taxonomy" id="7108"/>
    <lineage>
        <taxon>Eukaryota</taxon>
        <taxon>Metazoa</taxon>
        <taxon>Ecdysozoa</taxon>
        <taxon>Arthropoda</taxon>
        <taxon>Hexapoda</taxon>
        <taxon>Insecta</taxon>
        <taxon>Pterygota</taxon>
        <taxon>Neoptera</taxon>
        <taxon>Endopterygota</taxon>
        <taxon>Lepidoptera</taxon>
        <taxon>Glossata</taxon>
        <taxon>Ditrysia</taxon>
        <taxon>Noctuoidea</taxon>
        <taxon>Noctuidae</taxon>
        <taxon>Amphipyrinae</taxon>
        <taxon>Spodoptera</taxon>
    </lineage>
</organism>
<evidence type="ECO:0000313" key="1">
    <source>
        <dbReference type="EMBL" id="SOQ50317.1"/>
    </source>
</evidence>
<dbReference type="AlphaFoldDB" id="A0A2H1WBA1"/>
<protein>
    <submittedName>
        <fullName evidence="1">SFRICE_023472</fullName>
    </submittedName>
</protein>
<sequence>MINHYLTWSKFFVESQNHPMTSPALGEASGSIRLLLTKNHLVPTPAFRAGALVNPLGSPQLGICYSWEIGSYAPVNEILTIRIGTINDK</sequence>
<gene>
    <name evidence="1" type="ORF">SFRICE_023472</name>
</gene>